<evidence type="ECO:0000313" key="1">
    <source>
        <dbReference type="EMBL" id="KZT55123.1"/>
    </source>
</evidence>
<dbReference type="EMBL" id="KV424001">
    <property type="protein sequence ID" value="KZT55123.1"/>
    <property type="molecule type" value="Genomic_DNA"/>
</dbReference>
<evidence type="ECO:0000313" key="2">
    <source>
        <dbReference type="Proteomes" id="UP000076842"/>
    </source>
</evidence>
<dbReference type="OrthoDB" id="3234349at2759"/>
<protein>
    <submittedName>
        <fullName evidence="1">Uncharacterized protein</fullName>
    </submittedName>
</protein>
<dbReference type="InterPro" id="IPR004242">
    <property type="entry name" value="Transposase_21"/>
</dbReference>
<dbReference type="AlphaFoldDB" id="A0A165ELT5"/>
<proteinExistence type="predicted"/>
<gene>
    <name evidence="1" type="ORF">CALCODRAFT_437660</name>
</gene>
<dbReference type="PANTHER" id="PTHR46579:SF2">
    <property type="entry name" value="C2H2-TYPE DOMAIN-CONTAINING PROTEIN"/>
    <property type="match status" value="1"/>
</dbReference>
<dbReference type="InParanoid" id="A0A165ELT5"/>
<keyword evidence="2" id="KW-1185">Reference proteome</keyword>
<feature type="non-terminal residue" evidence="1">
    <location>
        <position position="1"/>
    </location>
</feature>
<accession>A0A165ELT5</accession>
<dbReference type="STRING" id="1353952.A0A165ELT5"/>
<name>A0A165ELT5_9BASI</name>
<dbReference type="Pfam" id="PF02992">
    <property type="entry name" value="Transposase_21"/>
    <property type="match status" value="1"/>
</dbReference>
<sequence length="208" mass="23428">RYRVYNLSLCAVLPGPHEPSNESLQHFLRPFVDDLLRLYLSGVKINTPNHPEGRLVRVALVALICDHPALCKIGGFADQASARWPCTQCQIRRADIPGFASAACRPRSGELHKRRAARHYTLPPDKQDDYTRKYGVRWSEFNRLPYFNPITMCVIDPMHSLLLGKRLRPNFLAGGDNINIVQVYRVACGTRFGSLAVKLIKSSSRTSA</sequence>
<dbReference type="Proteomes" id="UP000076842">
    <property type="component" value="Unassembled WGS sequence"/>
</dbReference>
<reference evidence="1 2" key="1">
    <citation type="journal article" date="2016" name="Mol. Biol. Evol.">
        <title>Comparative Genomics of Early-Diverging Mushroom-Forming Fungi Provides Insights into the Origins of Lignocellulose Decay Capabilities.</title>
        <authorList>
            <person name="Nagy L.G."/>
            <person name="Riley R."/>
            <person name="Tritt A."/>
            <person name="Adam C."/>
            <person name="Daum C."/>
            <person name="Floudas D."/>
            <person name="Sun H."/>
            <person name="Yadav J.S."/>
            <person name="Pangilinan J."/>
            <person name="Larsson K.H."/>
            <person name="Matsuura K."/>
            <person name="Barry K."/>
            <person name="Labutti K."/>
            <person name="Kuo R."/>
            <person name="Ohm R.A."/>
            <person name="Bhattacharya S.S."/>
            <person name="Shirouzu T."/>
            <person name="Yoshinaga Y."/>
            <person name="Martin F.M."/>
            <person name="Grigoriev I.V."/>
            <person name="Hibbett D.S."/>
        </authorList>
    </citation>
    <scope>NUCLEOTIDE SEQUENCE [LARGE SCALE GENOMIC DNA]</scope>
    <source>
        <strain evidence="1 2">HHB12733</strain>
    </source>
</reference>
<dbReference type="PANTHER" id="PTHR46579">
    <property type="entry name" value="F5/8 TYPE C DOMAIN-CONTAINING PROTEIN-RELATED"/>
    <property type="match status" value="1"/>
</dbReference>
<organism evidence="1 2">
    <name type="scientific">Calocera cornea HHB12733</name>
    <dbReference type="NCBI Taxonomy" id="1353952"/>
    <lineage>
        <taxon>Eukaryota</taxon>
        <taxon>Fungi</taxon>
        <taxon>Dikarya</taxon>
        <taxon>Basidiomycota</taxon>
        <taxon>Agaricomycotina</taxon>
        <taxon>Dacrymycetes</taxon>
        <taxon>Dacrymycetales</taxon>
        <taxon>Dacrymycetaceae</taxon>
        <taxon>Calocera</taxon>
    </lineage>
</organism>